<dbReference type="PANTHER" id="PTHR43229:SF2">
    <property type="entry name" value="NODULATION PROTEIN J"/>
    <property type="match status" value="1"/>
</dbReference>
<feature type="domain" description="ABC-2 type transporter transmembrane" evidence="6">
    <location>
        <begin position="8"/>
        <end position="218"/>
    </location>
</feature>
<dbReference type="InterPro" id="IPR051784">
    <property type="entry name" value="Nod_factor_ABC_transporter"/>
</dbReference>
<evidence type="ECO:0000256" key="4">
    <source>
        <dbReference type="ARBA" id="ARBA00023136"/>
    </source>
</evidence>
<evidence type="ECO:0000256" key="5">
    <source>
        <dbReference type="SAM" id="Phobius"/>
    </source>
</evidence>
<feature type="transmembrane region" description="Helical" evidence="5">
    <location>
        <begin position="170"/>
        <end position="189"/>
    </location>
</feature>
<dbReference type="PIRSF" id="PIRSF006648">
    <property type="entry name" value="DrrB"/>
    <property type="match status" value="1"/>
</dbReference>
<organism evidence="7 8">
    <name type="scientific">Paraconexibacter algicola</name>
    <dbReference type="NCBI Taxonomy" id="2133960"/>
    <lineage>
        <taxon>Bacteria</taxon>
        <taxon>Bacillati</taxon>
        <taxon>Actinomycetota</taxon>
        <taxon>Thermoleophilia</taxon>
        <taxon>Solirubrobacterales</taxon>
        <taxon>Paraconexibacteraceae</taxon>
        <taxon>Paraconexibacter</taxon>
    </lineage>
</organism>
<evidence type="ECO:0000313" key="8">
    <source>
        <dbReference type="Proteomes" id="UP000240739"/>
    </source>
</evidence>
<evidence type="ECO:0000259" key="6">
    <source>
        <dbReference type="Pfam" id="PF01061"/>
    </source>
</evidence>
<keyword evidence="2 5" id="KW-0812">Transmembrane</keyword>
<dbReference type="Pfam" id="PF01061">
    <property type="entry name" value="ABC2_membrane"/>
    <property type="match status" value="1"/>
</dbReference>
<dbReference type="AlphaFoldDB" id="A0A2T4UEZ6"/>
<dbReference type="OrthoDB" id="8988363at2"/>
<keyword evidence="4 5" id="KW-0472">Membrane</keyword>
<reference evidence="7 8" key="1">
    <citation type="submission" date="2018-03" db="EMBL/GenBank/DDBJ databases">
        <title>Aquarubrobacter algicola gen. nov., sp. nov., a novel actinobacterium isolated from shallow eutrophic lake during the end of cyanobacterial harmful algal blooms.</title>
        <authorList>
            <person name="Chun S.J."/>
        </authorList>
    </citation>
    <scope>NUCLEOTIDE SEQUENCE [LARGE SCALE GENOMIC DNA]</scope>
    <source>
        <strain evidence="7 8">Seoho-28</strain>
    </source>
</reference>
<dbReference type="GO" id="GO:0140359">
    <property type="term" value="F:ABC-type transporter activity"/>
    <property type="evidence" value="ECO:0007669"/>
    <property type="project" value="InterPro"/>
</dbReference>
<gene>
    <name evidence="7" type="ORF">C7Y72_15410</name>
</gene>
<feature type="transmembrane region" description="Helical" evidence="5">
    <location>
        <begin position="142"/>
        <end position="163"/>
    </location>
</feature>
<comment type="subcellular location">
    <subcellularLocation>
        <location evidence="1">Membrane</location>
        <topology evidence="1">Multi-pass membrane protein</topology>
    </subcellularLocation>
</comment>
<name>A0A2T4UEZ6_9ACTN</name>
<evidence type="ECO:0000313" key="7">
    <source>
        <dbReference type="EMBL" id="PTL56353.1"/>
    </source>
</evidence>
<dbReference type="EMBL" id="PYYB01000002">
    <property type="protein sequence ID" value="PTL56353.1"/>
    <property type="molecule type" value="Genomic_DNA"/>
</dbReference>
<dbReference type="PANTHER" id="PTHR43229">
    <property type="entry name" value="NODULATION PROTEIN J"/>
    <property type="match status" value="1"/>
</dbReference>
<feature type="transmembrane region" description="Helical" evidence="5">
    <location>
        <begin position="104"/>
        <end position="130"/>
    </location>
</feature>
<dbReference type="InterPro" id="IPR000412">
    <property type="entry name" value="ABC_2_transport"/>
</dbReference>
<dbReference type="RefSeq" id="WP_107570072.1">
    <property type="nucleotide sequence ID" value="NZ_PYYB01000002.1"/>
</dbReference>
<comment type="caution">
    <text evidence="7">The sequence shown here is derived from an EMBL/GenBank/DDBJ whole genome shotgun (WGS) entry which is preliminary data.</text>
</comment>
<accession>A0A2T4UEZ6</accession>
<evidence type="ECO:0000256" key="3">
    <source>
        <dbReference type="ARBA" id="ARBA00022989"/>
    </source>
</evidence>
<proteinExistence type="predicted"/>
<feature type="transmembrane region" description="Helical" evidence="5">
    <location>
        <begin position="21"/>
        <end position="41"/>
    </location>
</feature>
<evidence type="ECO:0000256" key="2">
    <source>
        <dbReference type="ARBA" id="ARBA00022692"/>
    </source>
</evidence>
<keyword evidence="3 5" id="KW-1133">Transmembrane helix</keyword>
<feature type="transmembrane region" description="Helical" evidence="5">
    <location>
        <begin position="228"/>
        <end position="249"/>
    </location>
</feature>
<protein>
    <recommendedName>
        <fullName evidence="6">ABC-2 type transporter transmembrane domain-containing protein</fullName>
    </recommendedName>
</protein>
<feature type="transmembrane region" description="Helical" evidence="5">
    <location>
        <begin position="61"/>
        <end position="83"/>
    </location>
</feature>
<dbReference type="Proteomes" id="UP000240739">
    <property type="component" value="Unassembled WGS sequence"/>
</dbReference>
<dbReference type="GO" id="GO:0043190">
    <property type="term" value="C:ATP-binding cassette (ABC) transporter complex"/>
    <property type="evidence" value="ECO:0007669"/>
    <property type="project" value="InterPro"/>
</dbReference>
<dbReference type="InterPro" id="IPR013525">
    <property type="entry name" value="ABC2_TM"/>
</dbReference>
<keyword evidence="8" id="KW-1185">Reference proteome</keyword>
<sequence length="254" mass="26504">MTAELMVVRALVLRALNEITRVPGAAIPGVLAPTIFMVGLASVFGKAAELPGFTSDDFLTFIVPVGLLQGAGFTGAATGVNLARDIEQGWFDRLLLCPAPRAALLAGIIASAGLRALLPGTFLFGVALALGVDFPGIDGLLVAVPLVMGFACLMACWGVILALRFRSQQAAPLMQMGNFVAVLFSTAYAPKELLAGWLETFATVNPVTLVLEGVRQGFVGDVTWADTWPAFLALGLLLAAFGALAVRGLGRYGR</sequence>
<evidence type="ECO:0000256" key="1">
    <source>
        <dbReference type="ARBA" id="ARBA00004141"/>
    </source>
</evidence>